<comment type="subcellular location">
    <subcellularLocation>
        <location evidence="1">Membrane</location>
    </subcellularLocation>
</comment>
<dbReference type="GO" id="GO:0019867">
    <property type="term" value="C:outer membrane"/>
    <property type="evidence" value="ECO:0007669"/>
    <property type="project" value="InterPro"/>
</dbReference>
<dbReference type="Gene3D" id="2.40.160.50">
    <property type="entry name" value="membrane protein fhac: a member of the omp85/tpsb transporter family"/>
    <property type="match status" value="1"/>
</dbReference>
<keyword evidence="7" id="KW-1185">Reference proteome</keyword>
<evidence type="ECO:0000256" key="3">
    <source>
        <dbReference type="SAM" id="SignalP"/>
    </source>
</evidence>
<feature type="chain" id="PRO_5041387544" evidence="3">
    <location>
        <begin position="28"/>
        <end position="563"/>
    </location>
</feature>
<dbReference type="Pfam" id="PF01103">
    <property type="entry name" value="Omp85"/>
    <property type="match status" value="1"/>
</dbReference>
<evidence type="ECO:0000313" key="7">
    <source>
        <dbReference type="Proteomes" id="UP001229955"/>
    </source>
</evidence>
<keyword evidence="2" id="KW-0472">Membrane</keyword>
<evidence type="ECO:0000259" key="4">
    <source>
        <dbReference type="Pfam" id="PF01103"/>
    </source>
</evidence>
<dbReference type="RefSeq" id="WP_367886910.1">
    <property type="nucleotide sequence ID" value="NZ_CP130612.1"/>
</dbReference>
<proteinExistence type="predicted"/>
<organism evidence="5">
    <name type="scientific">Pseudogemmatithrix spongiicola</name>
    <dbReference type="NCBI Taxonomy" id="3062599"/>
    <lineage>
        <taxon>Bacteria</taxon>
        <taxon>Pseudomonadati</taxon>
        <taxon>Gemmatimonadota</taxon>
        <taxon>Gemmatimonadia</taxon>
        <taxon>Gemmatimonadales</taxon>
        <taxon>Gemmatimonadaceae</taxon>
        <taxon>Pseudogemmatithrix</taxon>
    </lineage>
</organism>
<sequence length="563" mass="61958">MTYVERPMRQAMAVVMALVMAAAPAAAQRSVSGQAVSLWNNPSTTRVIGAYDVPAGAEASGTIGVLNGPAVIAGTLRGTLVAINADVRLVSGARITGDVIVVGGSVQRADGVTVDGETRVQAELLRYTLDGERIEPEGFTPGDWRPRIGEGDVRRTAYTELFFTAARTYNRVEGLPVTIGPRFRRTTDWGRVDIEALGVLRIAEPMRWDRSTIGHDARTEVRLGKDYGLVLGGRLFDVIEPIEDWQLRNAEAGLLAFVMRRDLRDHYGRHGAEASIGGRIGEELALKAAFGSERWRSVNVRNALSLFNDRTPWRVNPDVDIGTMHLLSLRLDIDTRERVRAPWLGGWYVAADIERGRGTLNRTLQPIFGYGPATDVEYTRGFLDARRYTNLSPGTQLNLRIVTAGQLGGNELPLQRKFSVGGPGSIEGYDFRRAPYDADVFTCGGIATMDGRATLCDRIALAQVELRQDFRVNWVRTDWNDDWWRPGFNGRGQWVLFADAGRGWTVGDGPAEVRFDKGIPPLSSFRTSLGLGLDFGGLGVYLAKAVSTPEEKVNVLIRLGRRF</sequence>
<dbReference type="EMBL" id="CP130612">
    <property type="protein sequence ID" value="WKW11210.1"/>
    <property type="molecule type" value="Genomic_DNA"/>
</dbReference>
<reference evidence="5" key="1">
    <citation type="submission" date="2023-07" db="EMBL/GenBank/DDBJ databases">
        <authorList>
            <person name="Haufschild T."/>
            <person name="Kallscheuer N."/>
            <person name="Hammer J."/>
            <person name="Kohn T."/>
            <person name="Kabuu M."/>
            <person name="Jogler M."/>
            <person name="Wohfarth N."/>
            <person name="Heuer A."/>
            <person name="Rohde M."/>
            <person name="van Teeseling M.C.F."/>
            <person name="Jogler C."/>
        </authorList>
    </citation>
    <scope>NUCLEOTIDE SEQUENCE</scope>
    <source>
        <strain evidence="5">Strain 138</strain>
        <strain evidence="6">Strain 318</strain>
    </source>
</reference>
<dbReference type="InterPro" id="IPR000184">
    <property type="entry name" value="Bac_surfAg_D15"/>
</dbReference>
<evidence type="ECO:0000256" key="1">
    <source>
        <dbReference type="ARBA" id="ARBA00004370"/>
    </source>
</evidence>
<accession>A0AA49JSN9</accession>
<dbReference type="EMBL" id="CP130613">
    <property type="protein sequence ID" value="WKW14120.1"/>
    <property type="molecule type" value="Genomic_DNA"/>
</dbReference>
<dbReference type="Proteomes" id="UP001229955">
    <property type="component" value="Chromosome"/>
</dbReference>
<evidence type="ECO:0000313" key="6">
    <source>
        <dbReference type="EMBL" id="WKW14120.1"/>
    </source>
</evidence>
<evidence type="ECO:0000313" key="5">
    <source>
        <dbReference type="EMBL" id="WKW11210.1"/>
    </source>
</evidence>
<keyword evidence="3" id="KW-0732">Signal</keyword>
<gene>
    <name evidence="5" type="ORF">Strain138_000445</name>
    <name evidence="6" type="ORF">Strain318_000445</name>
</gene>
<accession>A0AA49JYB3</accession>
<dbReference type="KEGG" id="pspc:Strain318_000445"/>
<feature type="domain" description="Bacterial surface antigen (D15)" evidence="4">
    <location>
        <begin position="271"/>
        <end position="535"/>
    </location>
</feature>
<evidence type="ECO:0000256" key="2">
    <source>
        <dbReference type="ARBA" id="ARBA00023136"/>
    </source>
</evidence>
<protein>
    <submittedName>
        <fullName evidence="5">BamA/TamA family outer membrane protein</fullName>
    </submittedName>
</protein>
<feature type="signal peptide" evidence="3">
    <location>
        <begin position="1"/>
        <end position="27"/>
    </location>
</feature>
<name>A0AA49JSN9_9BACT</name>
<dbReference type="AlphaFoldDB" id="A0AA49JSN9"/>